<gene>
    <name evidence="5" type="ORF">CAOG_006693</name>
</gene>
<dbReference type="PANTHER" id="PTHR13091">
    <property type="entry name" value="AMPLIFIED IN BREAST CANCER 2-RELATED"/>
    <property type="match status" value="1"/>
</dbReference>
<evidence type="ECO:0000256" key="2">
    <source>
        <dbReference type="ARBA" id="ARBA00023161"/>
    </source>
</evidence>
<keyword evidence="6" id="KW-1185">Reference proteome</keyword>
<dbReference type="AlphaFoldDB" id="A0A0D2WUI0"/>
<dbReference type="Pfam" id="PF10220">
    <property type="entry name" value="Smg8_Smg9"/>
    <property type="match status" value="2"/>
</dbReference>
<evidence type="ECO:0000313" key="5">
    <source>
        <dbReference type="EMBL" id="KJE96355.1"/>
    </source>
</evidence>
<proteinExistence type="inferred from homology"/>
<comment type="similarity">
    <text evidence="1">Belongs to the SMG8 family.</text>
</comment>
<feature type="compositionally biased region" description="Low complexity" evidence="4">
    <location>
        <begin position="39"/>
        <end position="51"/>
    </location>
</feature>
<evidence type="ECO:0000313" key="6">
    <source>
        <dbReference type="Proteomes" id="UP000008743"/>
    </source>
</evidence>
<sequence>MDHASQTAVMLLAIAPYGGCTLHHLITASNVLNPAAGRSTSSPGTPSPMTSHELTKPPSQPESRQLPPQESAEVVSEPDEQQLRRAQLAALSFAIACSSKVLLLGSSSGGTVQVPFTIVTELLPRATRLLREMAPSIVLPEPCQLSVLHSPGEARFDFAASAAALRAVLLQHLLDPTVLSVPANDAQLLICEPFDPKRGGGSVDAIIGLFARTQLMPNGRASAPFVAHEWAKQRSRALKLENHLIEFVATIREHLFPSFTPPQREIQRRLADPDLIFARRQCERALAFGKNVYLDSLPAVYHEDVHRSQSKKAVRAYLLNACVGPYQASCLQTLTESCLAVWQNGRMACSAVSVAGLRCENPAAAADSPAHQHSAYPLSGLCPCGMTKCLPASQYQLEDANMYGAEADCCRQLVQFRPSLVQQISKSSDVPNPRKQQHELSPSKVGIFIASAKRYKRKNGLPSPPFAEDGRFLKEWDVYATGSKSGLGTSQKAARDDAWQVTQVDALGGVAWPSPQESSQSKASARVLIGIAYEDQAATCHARCIPIVCKSDPAPSSSHVSLDVGSIPIFRPCSDCSHNAQSQLSHLFVVTPGAAFRTFLKLAVKFRVRSTTASPKAGPAPESLFEFALGGLEALELPADSFISIRFPRHYVTAQGVWMPIPTFINPDSAVPFRSSRPDCAFAFVGAELQPGFLSVTHSTS</sequence>
<evidence type="ECO:0000256" key="4">
    <source>
        <dbReference type="SAM" id="MobiDB-lite"/>
    </source>
</evidence>
<evidence type="ECO:0000256" key="3">
    <source>
        <dbReference type="ARBA" id="ARBA00029509"/>
    </source>
</evidence>
<dbReference type="InterPro" id="IPR019354">
    <property type="entry name" value="SMG8-like"/>
</dbReference>
<name>A0A0D2WUI0_CAPO3</name>
<keyword evidence="2" id="KW-0866">Nonsense-mediated mRNA decay</keyword>
<organism evidence="5 6">
    <name type="scientific">Capsaspora owczarzaki (strain ATCC 30864)</name>
    <dbReference type="NCBI Taxonomy" id="595528"/>
    <lineage>
        <taxon>Eukaryota</taxon>
        <taxon>Filasterea</taxon>
        <taxon>Capsaspora</taxon>
    </lineage>
</organism>
<dbReference type="InParanoid" id="A0A0D2WUI0"/>
<dbReference type="STRING" id="595528.A0A0D2WUI0"/>
<dbReference type="Proteomes" id="UP000008743">
    <property type="component" value="Unassembled WGS sequence"/>
</dbReference>
<evidence type="ECO:0000256" key="1">
    <source>
        <dbReference type="ARBA" id="ARBA00006443"/>
    </source>
</evidence>
<dbReference type="GO" id="GO:0000184">
    <property type="term" value="P:nuclear-transcribed mRNA catabolic process, nonsense-mediated decay"/>
    <property type="evidence" value="ECO:0007669"/>
    <property type="project" value="UniProtKB-KW"/>
</dbReference>
<dbReference type="PANTHER" id="PTHR13091:SF0">
    <property type="entry name" value="NONSENSE-MEDIATED MRNA DECAY FACTOR SMG8"/>
    <property type="match status" value="1"/>
</dbReference>
<protein>
    <recommendedName>
        <fullName evidence="3">Nonsense-mediated mRNA decay factor SMG8</fullName>
    </recommendedName>
</protein>
<reference evidence="6" key="1">
    <citation type="submission" date="2011-02" db="EMBL/GenBank/DDBJ databases">
        <title>The Genome Sequence of Capsaspora owczarzaki ATCC 30864.</title>
        <authorList>
            <person name="Russ C."/>
            <person name="Cuomo C."/>
            <person name="Burger G."/>
            <person name="Gray M.W."/>
            <person name="Holland P.W.H."/>
            <person name="King N."/>
            <person name="Lang F.B.F."/>
            <person name="Roger A.J."/>
            <person name="Ruiz-Trillo I."/>
            <person name="Young S.K."/>
            <person name="Zeng Q."/>
            <person name="Gargeya S."/>
            <person name="Alvarado L."/>
            <person name="Berlin A."/>
            <person name="Chapman S.B."/>
            <person name="Chen Z."/>
            <person name="Freedman E."/>
            <person name="Gellesch M."/>
            <person name="Goldberg J."/>
            <person name="Griggs A."/>
            <person name="Gujja S."/>
            <person name="Heilman E."/>
            <person name="Heiman D."/>
            <person name="Howarth C."/>
            <person name="Mehta T."/>
            <person name="Neiman D."/>
            <person name="Pearson M."/>
            <person name="Roberts A."/>
            <person name="Saif S."/>
            <person name="Shea T."/>
            <person name="Shenoy N."/>
            <person name="Sisk P."/>
            <person name="Stolte C."/>
            <person name="Sykes S."/>
            <person name="White J."/>
            <person name="Yandava C."/>
            <person name="Haas B."/>
            <person name="Nusbaum C."/>
            <person name="Birren B."/>
        </authorList>
    </citation>
    <scope>NUCLEOTIDE SEQUENCE</scope>
    <source>
        <strain evidence="6">ATCC 30864</strain>
    </source>
</reference>
<dbReference type="EMBL" id="KE346371">
    <property type="protein sequence ID" value="KJE96355.1"/>
    <property type="molecule type" value="Genomic_DNA"/>
</dbReference>
<accession>A0A0D2WUI0</accession>
<dbReference type="RefSeq" id="XP_004344314.2">
    <property type="nucleotide sequence ID" value="XM_004344264.2"/>
</dbReference>
<feature type="region of interest" description="Disordered" evidence="4">
    <location>
        <begin position="36"/>
        <end position="80"/>
    </location>
</feature>